<accession>A0A1I1EC69</accession>
<dbReference type="Proteomes" id="UP000199207">
    <property type="component" value="Unassembled WGS sequence"/>
</dbReference>
<name>A0A1I1EC69_9ACTN</name>
<keyword evidence="2" id="KW-0472">Membrane</keyword>
<feature type="transmembrane region" description="Helical" evidence="2">
    <location>
        <begin position="370"/>
        <end position="390"/>
    </location>
</feature>
<dbReference type="RefSeq" id="WP_093836693.1">
    <property type="nucleotide sequence ID" value="NZ_FOLM01000001.1"/>
</dbReference>
<protein>
    <recommendedName>
        <fullName evidence="5">Protein kinase domain-containing protein</fullName>
    </recommendedName>
</protein>
<keyword evidence="4" id="KW-1185">Reference proteome</keyword>
<evidence type="ECO:0000256" key="2">
    <source>
        <dbReference type="SAM" id="Phobius"/>
    </source>
</evidence>
<evidence type="ECO:0008006" key="5">
    <source>
        <dbReference type="Google" id="ProtNLM"/>
    </source>
</evidence>
<gene>
    <name evidence="3" type="ORF">SAMN05421773_101239</name>
</gene>
<evidence type="ECO:0000313" key="3">
    <source>
        <dbReference type="EMBL" id="SFB84647.1"/>
    </source>
</evidence>
<evidence type="ECO:0000256" key="1">
    <source>
        <dbReference type="SAM" id="MobiDB-lite"/>
    </source>
</evidence>
<reference evidence="3 4" key="1">
    <citation type="submission" date="2016-10" db="EMBL/GenBank/DDBJ databases">
        <authorList>
            <person name="de Groot N.N."/>
        </authorList>
    </citation>
    <scope>NUCLEOTIDE SEQUENCE [LARGE SCALE GENOMIC DNA]</scope>
    <source>
        <strain evidence="3 4">CGMCC 4.5739</strain>
    </source>
</reference>
<feature type="compositionally biased region" description="Low complexity" evidence="1">
    <location>
        <begin position="309"/>
        <end position="333"/>
    </location>
</feature>
<sequence length="393" mass="40986">MTTQYRTWPLPAVVPLAVLGPLDTPLSKGDGQSRMVSPLKNHDGWLAKLYQSPLGAGDAGRLDALIALPGAAREADRELLRTATSWPVARITGGAAETVGCVIPAAPAGYRFGIRTSAGRATEKYLDIDWLARPGEALSARAIPAPSDAERLRVCRSVVAVAACLERHGIVYSDWSYSNTFWDPLAHTAFVIDVDGCGPARVSNVFQPNWEDPLTARTVPADGATDRYRVALLVARCLTGEREVLRVLHAIAPAAARAGVPDAGEMLLDMLLAQERRLRPTLDSLLAALEGRSAIRMPVQRMKLPALPARPGGDPRATAGAATATAGPAAGPAAGAGAGTAAGPRLPPRPPAGARPGQSGSGMSQERKNLVITMSVVVAILLVILVVGLASSS</sequence>
<dbReference type="STRING" id="910347.SAMN05421773_101239"/>
<proteinExistence type="predicted"/>
<keyword evidence="2" id="KW-1133">Transmembrane helix</keyword>
<dbReference type="OrthoDB" id="4061674at2"/>
<dbReference type="Gene3D" id="1.10.510.10">
    <property type="entry name" value="Transferase(Phosphotransferase) domain 1"/>
    <property type="match status" value="1"/>
</dbReference>
<dbReference type="SUPFAM" id="SSF56112">
    <property type="entry name" value="Protein kinase-like (PK-like)"/>
    <property type="match status" value="1"/>
</dbReference>
<keyword evidence="2" id="KW-0812">Transmembrane</keyword>
<dbReference type="EMBL" id="FOLM01000001">
    <property type="protein sequence ID" value="SFB84647.1"/>
    <property type="molecule type" value="Genomic_DNA"/>
</dbReference>
<feature type="region of interest" description="Disordered" evidence="1">
    <location>
        <begin position="305"/>
        <end position="365"/>
    </location>
</feature>
<evidence type="ECO:0000313" key="4">
    <source>
        <dbReference type="Proteomes" id="UP000199207"/>
    </source>
</evidence>
<dbReference type="InterPro" id="IPR011009">
    <property type="entry name" value="Kinase-like_dom_sf"/>
</dbReference>
<dbReference type="AlphaFoldDB" id="A0A1I1EC69"/>
<organism evidence="3 4">
    <name type="scientific">Streptomyces aidingensis</name>
    <dbReference type="NCBI Taxonomy" id="910347"/>
    <lineage>
        <taxon>Bacteria</taxon>
        <taxon>Bacillati</taxon>
        <taxon>Actinomycetota</taxon>
        <taxon>Actinomycetes</taxon>
        <taxon>Kitasatosporales</taxon>
        <taxon>Streptomycetaceae</taxon>
        <taxon>Streptomyces</taxon>
    </lineage>
</organism>